<name>A0ABN1IHM1_9GAMM</name>
<dbReference type="EMBL" id="BAAAEU010000007">
    <property type="protein sequence ID" value="GAA0713830.1"/>
    <property type="molecule type" value="Genomic_DNA"/>
</dbReference>
<dbReference type="SUPFAM" id="SSF109604">
    <property type="entry name" value="HD-domain/PDEase-like"/>
    <property type="match status" value="1"/>
</dbReference>
<dbReference type="Gene3D" id="1.10.3210.10">
    <property type="entry name" value="Hypothetical protein af1432"/>
    <property type="match status" value="1"/>
</dbReference>
<evidence type="ECO:0000259" key="1">
    <source>
        <dbReference type="SMART" id="SM00471"/>
    </source>
</evidence>
<sequence>MLTERFTRATEYARETHAGQVRKGTSVPYLSHLLGVASLVLDYGGDEDQAIAGLLHDIVEDQGAHHEAIVRQRFGERVARIVMACTDGSHESRAEDVTPEQKRANWQARKTAYLEHLETQPDDVLLVSACDKLHNARAIVRDIRDPSVGAAVFERFTGKRDGTLWYYTSLADLCSLRNTPVAIELAAVVEEMRDMPGGSLSGMIINRGAF</sequence>
<gene>
    <name evidence="2" type="ORF">GCM10009105_17630</name>
</gene>
<evidence type="ECO:0000313" key="3">
    <source>
        <dbReference type="Proteomes" id="UP001501523"/>
    </source>
</evidence>
<dbReference type="InterPro" id="IPR052194">
    <property type="entry name" value="MESH1"/>
</dbReference>
<evidence type="ECO:0000313" key="2">
    <source>
        <dbReference type="EMBL" id="GAA0713830.1"/>
    </source>
</evidence>
<dbReference type="PANTHER" id="PTHR46246:SF1">
    <property type="entry name" value="GUANOSINE-3',5'-BIS(DIPHOSPHATE) 3'-PYROPHOSPHOHYDROLASE MESH1"/>
    <property type="match status" value="1"/>
</dbReference>
<dbReference type="CDD" id="cd00077">
    <property type="entry name" value="HDc"/>
    <property type="match status" value="1"/>
</dbReference>
<feature type="domain" description="HD/PDEase" evidence="1">
    <location>
        <begin position="25"/>
        <end position="145"/>
    </location>
</feature>
<comment type="caution">
    <text evidence="2">The sequence shown here is derived from an EMBL/GenBank/DDBJ whole genome shotgun (WGS) entry which is preliminary data.</text>
</comment>
<dbReference type="Pfam" id="PF13328">
    <property type="entry name" value="HD_4"/>
    <property type="match status" value="1"/>
</dbReference>
<dbReference type="RefSeq" id="WP_343789697.1">
    <property type="nucleotide sequence ID" value="NZ_BAAAEU010000007.1"/>
</dbReference>
<accession>A0ABN1IHM1</accession>
<dbReference type="InterPro" id="IPR003607">
    <property type="entry name" value="HD/PDEase_dom"/>
</dbReference>
<reference evidence="2 3" key="1">
    <citation type="journal article" date="2019" name="Int. J. Syst. Evol. Microbiol.">
        <title>The Global Catalogue of Microorganisms (GCM) 10K type strain sequencing project: providing services to taxonomists for standard genome sequencing and annotation.</title>
        <authorList>
            <consortium name="The Broad Institute Genomics Platform"/>
            <consortium name="The Broad Institute Genome Sequencing Center for Infectious Disease"/>
            <person name="Wu L."/>
            <person name="Ma J."/>
        </authorList>
    </citation>
    <scope>NUCLEOTIDE SEQUENCE [LARGE SCALE GENOMIC DNA]</scope>
    <source>
        <strain evidence="2 3">JCM 15421</strain>
    </source>
</reference>
<proteinExistence type="predicted"/>
<dbReference type="Proteomes" id="UP001501523">
    <property type="component" value="Unassembled WGS sequence"/>
</dbReference>
<organism evidence="2 3">
    <name type="scientific">Dokdonella soli</name>
    <dbReference type="NCBI Taxonomy" id="529810"/>
    <lineage>
        <taxon>Bacteria</taxon>
        <taxon>Pseudomonadati</taxon>
        <taxon>Pseudomonadota</taxon>
        <taxon>Gammaproteobacteria</taxon>
        <taxon>Lysobacterales</taxon>
        <taxon>Rhodanobacteraceae</taxon>
        <taxon>Dokdonella</taxon>
    </lineage>
</organism>
<dbReference type="PANTHER" id="PTHR46246">
    <property type="entry name" value="GUANOSINE-3',5'-BIS(DIPHOSPHATE) 3'-PYROPHOSPHOHYDROLASE MESH1"/>
    <property type="match status" value="1"/>
</dbReference>
<keyword evidence="3" id="KW-1185">Reference proteome</keyword>
<dbReference type="SMART" id="SM00471">
    <property type="entry name" value="HDc"/>
    <property type="match status" value="1"/>
</dbReference>
<protein>
    <submittedName>
        <fullName evidence="2">HD domain-containing protein</fullName>
    </submittedName>
</protein>